<accession>A0A0D9VZ97</accession>
<keyword evidence="2" id="KW-1185">Reference proteome</keyword>
<name>A0A0D9VZ97_9ORYZ</name>
<dbReference type="HOGENOM" id="CLU_1962754_0_0_1"/>
<protein>
    <submittedName>
        <fullName evidence="1">Uncharacterized protein</fullName>
    </submittedName>
</protein>
<reference evidence="1" key="3">
    <citation type="submission" date="2015-04" db="UniProtKB">
        <authorList>
            <consortium name="EnsemblPlants"/>
        </authorList>
    </citation>
    <scope>IDENTIFICATION</scope>
</reference>
<reference evidence="2" key="2">
    <citation type="submission" date="2013-12" db="EMBL/GenBank/DDBJ databases">
        <authorList>
            <person name="Yu Y."/>
            <person name="Lee S."/>
            <person name="de Baynast K."/>
            <person name="Wissotski M."/>
            <person name="Liu L."/>
            <person name="Talag J."/>
            <person name="Goicoechea J."/>
            <person name="Angelova A."/>
            <person name="Jetty R."/>
            <person name="Kudrna D."/>
            <person name="Golser W."/>
            <person name="Rivera L."/>
            <person name="Zhang J."/>
            <person name="Wing R."/>
        </authorList>
    </citation>
    <scope>NUCLEOTIDE SEQUENCE</scope>
</reference>
<dbReference type="AlphaFoldDB" id="A0A0D9VZ97"/>
<evidence type="ECO:0000313" key="1">
    <source>
        <dbReference type="EnsemblPlants" id="LPERR03G29320.1"/>
    </source>
</evidence>
<dbReference type="EnsemblPlants" id="LPERR03G29320.1">
    <property type="protein sequence ID" value="LPERR03G29320.1"/>
    <property type="gene ID" value="LPERR03G29320"/>
</dbReference>
<proteinExistence type="predicted"/>
<dbReference type="Proteomes" id="UP000032180">
    <property type="component" value="Chromosome 3"/>
</dbReference>
<reference evidence="1 2" key="1">
    <citation type="submission" date="2012-08" db="EMBL/GenBank/DDBJ databases">
        <title>Oryza genome evolution.</title>
        <authorList>
            <person name="Wing R.A."/>
        </authorList>
    </citation>
    <scope>NUCLEOTIDE SEQUENCE</scope>
</reference>
<organism evidence="1 2">
    <name type="scientific">Leersia perrieri</name>
    <dbReference type="NCBI Taxonomy" id="77586"/>
    <lineage>
        <taxon>Eukaryota</taxon>
        <taxon>Viridiplantae</taxon>
        <taxon>Streptophyta</taxon>
        <taxon>Embryophyta</taxon>
        <taxon>Tracheophyta</taxon>
        <taxon>Spermatophyta</taxon>
        <taxon>Magnoliopsida</taxon>
        <taxon>Liliopsida</taxon>
        <taxon>Poales</taxon>
        <taxon>Poaceae</taxon>
        <taxon>BOP clade</taxon>
        <taxon>Oryzoideae</taxon>
        <taxon>Oryzeae</taxon>
        <taxon>Oryzinae</taxon>
        <taxon>Leersia</taxon>
    </lineage>
</organism>
<sequence length="128" mass="13971">MTPNVIVEEVLSSSSSPTRRPLPRISSHSHGWRPDLNNCNRVGRCQILRPSILTGRKGDRLETPASVVLASKRSLLLPLLLEQAKSPECAGFRWFWNISAPAVGETVAVVWGALPLQFAHVHGRTGSA</sequence>
<evidence type="ECO:0000313" key="2">
    <source>
        <dbReference type="Proteomes" id="UP000032180"/>
    </source>
</evidence>
<dbReference type="Gramene" id="LPERR03G29320.1">
    <property type="protein sequence ID" value="LPERR03G29320.1"/>
    <property type="gene ID" value="LPERR03G29320"/>
</dbReference>